<keyword evidence="2" id="KW-0285">Flavoprotein</keyword>
<dbReference type="GO" id="GO:0018667">
    <property type="term" value="F:cyclohexanone monooxygenase activity"/>
    <property type="evidence" value="ECO:0007669"/>
    <property type="project" value="UniProtKB-EC"/>
</dbReference>
<dbReference type="Gene3D" id="3.50.50.60">
    <property type="entry name" value="FAD/NAD(P)-binding domain"/>
    <property type="match status" value="2"/>
</dbReference>
<keyword evidence="3" id="KW-0274">FAD</keyword>
<evidence type="ECO:0000313" key="6">
    <source>
        <dbReference type="Proteomes" id="UP000005143"/>
    </source>
</evidence>
<proteinExistence type="inferred from homology"/>
<dbReference type="EC" id="1.14.13.22" evidence="5"/>
<dbReference type="GO" id="GO:0004499">
    <property type="term" value="F:N,N-dimethylaniline monooxygenase activity"/>
    <property type="evidence" value="ECO:0007669"/>
    <property type="project" value="InterPro"/>
</dbReference>
<dbReference type="Pfam" id="PF00743">
    <property type="entry name" value="FMO-like"/>
    <property type="match status" value="1"/>
</dbReference>
<dbReference type="InterPro" id="IPR036188">
    <property type="entry name" value="FAD/NAD-bd_sf"/>
</dbReference>
<dbReference type="PANTHER" id="PTHR42877">
    <property type="entry name" value="L-ORNITHINE N(5)-MONOOXYGENASE-RELATED"/>
    <property type="match status" value="1"/>
</dbReference>
<evidence type="ECO:0000256" key="2">
    <source>
        <dbReference type="ARBA" id="ARBA00022630"/>
    </source>
</evidence>
<dbReference type="Proteomes" id="UP000005143">
    <property type="component" value="Unassembled WGS sequence"/>
</dbReference>
<comment type="similarity">
    <text evidence="1">Belongs to the FAD-binding monooxygenase family.</text>
</comment>
<accession>H0E9T3</accession>
<dbReference type="SUPFAM" id="SSF51905">
    <property type="entry name" value="FAD/NAD(P)-binding domain"/>
    <property type="match status" value="2"/>
</dbReference>
<comment type="caution">
    <text evidence="5">The sequence shown here is derived from an EMBL/GenBank/DDBJ whole genome shotgun (WGS) entry which is preliminary data.</text>
</comment>
<dbReference type="PATRIC" id="fig|1097667.3.peg.3574"/>
<dbReference type="GO" id="GO:0050661">
    <property type="term" value="F:NADP binding"/>
    <property type="evidence" value="ECO:0007669"/>
    <property type="project" value="InterPro"/>
</dbReference>
<name>H0E9T3_9ACTN</name>
<evidence type="ECO:0000256" key="3">
    <source>
        <dbReference type="ARBA" id="ARBA00022827"/>
    </source>
</evidence>
<gene>
    <name evidence="5" type="ORF">PAI11_36050</name>
</gene>
<protein>
    <submittedName>
        <fullName evidence="5">Cyclohexanone monooxygenase</fullName>
        <ecNumber evidence="5">1.14.13.22</ecNumber>
    </submittedName>
</protein>
<dbReference type="GO" id="GO:0050660">
    <property type="term" value="F:flavin adenine dinucleotide binding"/>
    <property type="evidence" value="ECO:0007669"/>
    <property type="project" value="InterPro"/>
</dbReference>
<keyword evidence="6" id="KW-1185">Reference proteome</keyword>
<dbReference type="PANTHER" id="PTHR42877:SF4">
    <property type="entry name" value="FAD_NAD(P)-BINDING DOMAIN-CONTAINING PROTEIN-RELATED"/>
    <property type="match status" value="1"/>
</dbReference>
<sequence>MSSPAQPSIASNGRATTTAGPSIAIVGAGFGGVGMAIRLKQAGFGNLTIFDRAAGVGGVWRDNTYPGAACDVPSPLYSYSFAPNQDWPNRYSEQPAILDYIEGCVERFGLGPHLRLNATVERAAFDEATGRWRLEVGGQVHEADVLIPACGQLSEPAYPSIDGIDRFAGEAFHSARWNHDIDLTGKRVAVVGTGASAIQFIPRIAPQVAQLTVYQRSAPYIMPRLQAHYSERHHKLFRALPLIQRAERLGWFAFGEIGTAGMVKGAWITAPFKKLCLRYLERQVADPQLRRILTPDYEFGCKRVLFSENYYEAVSRPNVEVIPEGVREVTASGLVSATSGVERDADVIIYGTGFRTKDFVAPMEVRGLAGRELNEAWAGGERAHLGLTVSGFPNMFLTYGPNTNLGAGSIIYMIESQANYVVDALQRLAARGGGYLDVREDALDAFDREVQERLSGTVWQTGCESWYVDENGRNANNWPAQVVEYRRRTRQLDPADFRFVAPNPAPGAARELAGAAGD</sequence>
<dbReference type="EMBL" id="AGUD01000268">
    <property type="protein sequence ID" value="EHN09557.1"/>
    <property type="molecule type" value="Genomic_DNA"/>
</dbReference>
<dbReference type="AlphaFoldDB" id="H0E9T3"/>
<dbReference type="InterPro" id="IPR020946">
    <property type="entry name" value="Flavin_mOase-like"/>
</dbReference>
<evidence type="ECO:0000313" key="5">
    <source>
        <dbReference type="EMBL" id="EHN09557.1"/>
    </source>
</evidence>
<dbReference type="OrthoDB" id="5168853at2"/>
<evidence type="ECO:0000256" key="1">
    <source>
        <dbReference type="ARBA" id="ARBA00010139"/>
    </source>
</evidence>
<dbReference type="InterPro" id="IPR051209">
    <property type="entry name" value="FAD-bind_Monooxygenase_sf"/>
</dbReference>
<reference evidence="5 6" key="1">
    <citation type="journal article" date="2013" name="Biodegradation">
        <title>Quantitative proteomic analysis of ibuprofen-degrading Patulibacter sp. strain I11.</title>
        <authorList>
            <person name="Almeida B."/>
            <person name="Kjeldal H."/>
            <person name="Lolas I."/>
            <person name="Knudsen A.D."/>
            <person name="Carvalho G."/>
            <person name="Nielsen K.L."/>
            <person name="Barreto Crespo M.T."/>
            <person name="Stensballe A."/>
            <person name="Nielsen J.L."/>
        </authorList>
    </citation>
    <scope>NUCLEOTIDE SEQUENCE [LARGE SCALE GENOMIC DNA]</scope>
    <source>
        <strain evidence="5 6">I11</strain>
    </source>
</reference>
<organism evidence="5 6">
    <name type="scientific">Patulibacter medicamentivorans</name>
    <dbReference type="NCBI Taxonomy" id="1097667"/>
    <lineage>
        <taxon>Bacteria</taxon>
        <taxon>Bacillati</taxon>
        <taxon>Actinomycetota</taxon>
        <taxon>Thermoleophilia</taxon>
        <taxon>Solirubrobacterales</taxon>
        <taxon>Patulibacteraceae</taxon>
        <taxon>Patulibacter</taxon>
    </lineage>
</organism>
<keyword evidence="4 5" id="KW-0560">Oxidoreductase</keyword>
<evidence type="ECO:0000256" key="4">
    <source>
        <dbReference type="ARBA" id="ARBA00023002"/>
    </source>
</evidence>
<dbReference type="RefSeq" id="WP_007577863.1">
    <property type="nucleotide sequence ID" value="NZ_AGUD01000268.1"/>
</dbReference>
<keyword evidence="5" id="KW-0503">Monooxygenase</keyword>